<dbReference type="EMBL" id="CADIKM010000006">
    <property type="protein sequence ID" value="CAB3784165.1"/>
    <property type="molecule type" value="Genomic_DNA"/>
</dbReference>
<proteinExistence type="predicted"/>
<sequence>MIKYFISYTNGPKPGDPAAVTHGVGRCDITTDAPITSCDRVFDIERAIIERHGFAWCVVTNWQRFEE</sequence>
<evidence type="ECO:0000313" key="2">
    <source>
        <dbReference type="Proteomes" id="UP000494115"/>
    </source>
</evidence>
<evidence type="ECO:0000313" key="1">
    <source>
        <dbReference type="EMBL" id="CAB3784165.1"/>
    </source>
</evidence>
<dbReference type="Proteomes" id="UP000494115">
    <property type="component" value="Unassembled WGS sequence"/>
</dbReference>
<dbReference type="AlphaFoldDB" id="A0A6S7BA80"/>
<keyword evidence="2" id="KW-1185">Reference proteome</keyword>
<accession>A0A6S7BA80</accession>
<organism evidence="1 2">
    <name type="scientific">Pararobbsia alpina</name>
    <dbReference type="NCBI Taxonomy" id="621374"/>
    <lineage>
        <taxon>Bacteria</taxon>
        <taxon>Pseudomonadati</taxon>
        <taxon>Pseudomonadota</taxon>
        <taxon>Betaproteobacteria</taxon>
        <taxon>Burkholderiales</taxon>
        <taxon>Burkholderiaceae</taxon>
        <taxon>Pararobbsia</taxon>
    </lineage>
</organism>
<reference evidence="1 2" key="1">
    <citation type="submission" date="2020-04" db="EMBL/GenBank/DDBJ databases">
        <authorList>
            <person name="De Canck E."/>
        </authorList>
    </citation>
    <scope>NUCLEOTIDE SEQUENCE [LARGE SCALE GENOMIC DNA]</scope>
    <source>
        <strain evidence="1 2">LMG 28138</strain>
    </source>
</reference>
<gene>
    <name evidence="1" type="ORF">LMG28138_01753</name>
</gene>
<name>A0A6S7BA80_9BURK</name>
<dbReference type="RefSeq" id="WP_175104367.1">
    <property type="nucleotide sequence ID" value="NZ_CADIKM010000006.1"/>
</dbReference>
<protein>
    <submittedName>
        <fullName evidence="1">Uncharacterized protein</fullName>
    </submittedName>
</protein>